<feature type="binding site" evidence="9">
    <location>
        <begin position="13"/>
        <end position="15"/>
    </location>
    <ligand>
        <name>FMN</name>
        <dbReference type="ChEBI" id="CHEBI:58210"/>
    </ligand>
</feature>
<dbReference type="GO" id="GO:0050660">
    <property type="term" value="F:flavin adenine dinucleotide binding"/>
    <property type="evidence" value="ECO:0007669"/>
    <property type="project" value="InterPro"/>
</dbReference>
<dbReference type="GO" id="GO:0102264">
    <property type="term" value="F:tRNA-dihydrouridine20 synthase activity"/>
    <property type="evidence" value="ECO:0007669"/>
    <property type="project" value="UniProtKB-EC"/>
</dbReference>
<sequence length="329" mass="37173">MKKYSPWRLSVAPMLDWTDRHCRYFHRLLTQHARLYTEMIHTGAILHGGAERFLRFNAEENPLALQLGGSTPSDLAACAKLAQQWGYDEVNINCGCPSERVQRGSFGACLMAEPALVADGVKAMRDACTIDVTVKHRIGLDKNEDYAPVRDFVGALAQAGCSVFIVHARNAWLKGLSPKENRDIPPLRYHVVHQLKKDFPSLTFAINGGLQTNAQIQEQLQHVDGAMIGRQAYHTPWDLTTWDETFFDAKPSALDRDEVEETMVCYMEKEVAKGVPVLTIAKHMLGLRNGVSGARAWRQVWSDHKRKELPPRMIYQQAQEAAVRYRFGE</sequence>
<name>A0A4S8F2N7_9BURK</name>
<evidence type="ECO:0000256" key="7">
    <source>
        <dbReference type="ARBA" id="ARBA00022884"/>
    </source>
</evidence>
<dbReference type="EMBL" id="STFG01000010">
    <property type="protein sequence ID" value="THU00665.1"/>
    <property type="molecule type" value="Genomic_DNA"/>
</dbReference>
<dbReference type="GO" id="GO:0010181">
    <property type="term" value="F:FMN binding"/>
    <property type="evidence" value="ECO:0007669"/>
    <property type="project" value="UniProtKB-UniRule"/>
</dbReference>
<keyword evidence="3 9" id="KW-0285">Flavoprotein</keyword>
<evidence type="ECO:0000256" key="6">
    <source>
        <dbReference type="ARBA" id="ARBA00022857"/>
    </source>
</evidence>
<dbReference type="InterPro" id="IPR018517">
    <property type="entry name" value="tRNA_hU_synthase_CS"/>
</dbReference>
<feature type="binding site" evidence="9 12">
    <location>
        <position position="66"/>
    </location>
    <ligand>
        <name>FMN</name>
        <dbReference type="ChEBI" id="CHEBI:58210"/>
    </ligand>
</feature>
<feature type="binding site" evidence="9 12">
    <location>
        <begin position="207"/>
        <end position="209"/>
    </location>
    <ligand>
        <name>FMN</name>
        <dbReference type="ChEBI" id="CHEBI:58210"/>
    </ligand>
</feature>
<dbReference type="PROSITE" id="PS01136">
    <property type="entry name" value="UPF0034"/>
    <property type="match status" value="1"/>
</dbReference>
<comment type="similarity">
    <text evidence="9">Belongs to the Dus family. DusA subfamily.</text>
</comment>
<keyword evidence="4 9" id="KW-0288">FMN</keyword>
<evidence type="ECO:0000313" key="15">
    <source>
        <dbReference type="Proteomes" id="UP000308917"/>
    </source>
</evidence>
<evidence type="ECO:0000259" key="13">
    <source>
        <dbReference type="Pfam" id="PF01207"/>
    </source>
</evidence>
<dbReference type="Pfam" id="PF01207">
    <property type="entry name" value="Dus"/>
    <property type="match status" value="1"/>
</dbReference>
<dbReference type="Gene3D" id="1.20.120.1460">
    <property type="match status" value="1"/>
</dbReference>
<dbReference type="AlphaFoldDB" id="A0A4S8F2N7"/>
<gene>
    <name evidence="9 14" type="primary">dusA</name>
    <name evidence="14" type="ORF">E9531_10365</name>
</gene>
<reference evidence="14 15" key="1">
    <citation type="journal article" date="2015" name="Antonie Van Leeuwenhoek">
        <title>Lampropedia puyangensis sp. nov., isolated from symptomatic bark of Populus ? euramericana canker and emended description of Lampropedia hyalina (Ehrenberg 1832) Lee et al. 2004.</title>
        <authorList>
            <person name="Li Y."/>
            <person name="Wang T."/>
            <person name="Piao C.G."/>
            <person name="Wang L.F."/>
            <person name="Tian G.Z."/>
            <person name="Zhu T.H."/>
            <person name="Guo M.W."/>
        </authorList>
    </citation>
    <scope>NUCLEOTIDE SEQUENCE [LARGE SCALE GENOMIC DNA]</scope>
    <source>
        <strain evidence="14 15">2-bin</strain>
    </source>
</reference>
<feature type="active site" description="Proton donor" evidence="9 11">
    <location>
        <position position="96"/>
    </location>
</feature>
<feature type="binding site" evidence="9 12">
    <location>
        <position position="135"/>
    </location>
    <ligand>
        <name>FMN</name>
        <dbReference type="ChEBI" id="CHEBI:58210"/>
    </ligand>
</feature>
<evidence type="ECO:0000256" key="4">
    <source>
        <dbReference type="ARBA" id="ARBA00022643"/>
    </source>
</evidence>
<keyword evidence="5 9" id="KW-0819">tRNA processing</keyword>
<dbReference type="PIRSF" id="PIRSF006621">
    <property type="entry name" value="Dus"/>
    <property type="match status" value="1"/>
</dbReference>
<feature type="site" description="Interacts with tRNA; defines subfamily-specific binding signature" evidence="9">
    <location>
        <position position="179"/>
    </location>
</feature>
<dbReference type="NCBIfam" id="NF008774">
    <property type="entry name" value="PRK11815.1"/>
    <property type="match status" value="1"/>
</dbReference>
<comment type="catalytic activity">
    <reaction evidence="9">
        <text>5,6-dihydrouridine(20) in tRNA + NAD(+) = uridine(20) in tRNA + NADH + H(+)</text>
        <dbReference type="Rhea" id="RHEA:53340"/>
        <dbReference type="Rhea" id="RHEA-COMP:13533"/>
        <dbReference type="Rhea" id="RHEA-COMP:13534"/>
        <dbReference type="ChEBI" id="CHEBI:15378"/>
        <dbReference type="ChEBI" id="CHEBI:57540"/>
        <dbReference type="ChEBI" id="CHEBI:57945"/>
        <dbReference type="ChEBI" id="CHEBI:65315"/>
        <dbReference type="ChEBI" id="CHEBI:74443"/>
        <dbReference type="EC" id="1.3.1.91"/>
    </reaction>
</comment>
<evidence type="ECO:0000256" key="1">
    <source>
        <dbReference type="ARBA" id="ARBA00001917"/>
    </source>
</evidence>
<keyword evidence="12" id="KW-0547">Nucleotide-binding</keyword>
<keyword evidence="15" id="KW-1185">Reference proteome</keyword>
<feature type="site" description="Interacts with tRNA" evidence="9">
    <location>
        <position position="182"/>
    </location>
</feature>
<dbReference type="Proteomes" id="UP000308917">
    <property type="component" value="Unassembled WGS sequence"/>
</dbReference>
<feature type="binding site" evidence="9 12">
    <location>
        <position position="167"/>
    </location>
    <ligand>
        <name>FMN</name>
        <dbReference type="ChEBI" id="CHEBI:58210"/>
    </ligand>
</feature>
<comment type="caution">
    <text evidence="14">The sequence shown here is derived from an EMBL/GenBank/DDBJ whole genome shotgun (WGS) entry which is preliminary data.</text>
</comment>
<dbReference type="InterPro" id="IPR001269">
    <property type="entry name" value="DUS_fam"/>
</dbReference>
<comment type="catalytic activity">
    <reaction evidence="9">
        <text>5,6-dihydrouridine(20a) in tRNA + NADP(+) = uridine(20a) in tRNA + NADPH + H(+)</text>
        <dbReference type="Rhea" id="RHEA:53344"/>
        <dbReference type="Rhea" id="RHEA-COMP:13535"/>
        <dbReference type="Rhea" id="RHEA-COMP:13536"/>
        <dbReference type="ChEBI" id="CHEBI:15378"/>
        <dbReference type="ChEBI" id="CHEBI:57783"/>
        <dbReference type="ChEBI" id="CHEBI:58349"/>
        <dbReference type="ChEBI" id="CHEBI:65315"/>
        <dbReference type="ChEBI" id="CHEBI:74443"/>
    </reaction>
</comment>
<evidence type="ECO:0000256" key="5">
    <source>
        <dbReference type="ARBA" id="ARBA00022694"/>
    </source>
</evidence>
<comment type="cofactor">
    <cofactor evidence="1 9 10 12">
        <name>FMN</name>
        <dbReference type="ChEBI" id="CHEBI:58210"/>
    </cofactor>
</comment>
<protein>
    <recommendedName>
        <fullName evidence="9">tRNA-dihydrouridine(20/20a) synthase</fullName>
        <ecNumber evidence="9">1.3.1.91</ecNumber>
    </recommendedName>
    <alternativeName>
        <fullName evidence="9">U20-specific dihydrouridine synthase</fullName>
        <shortName evidence="9">U20-specific Dus</shortName>
    </alternativeName>
    <alternativeName>
        <fullName evidence="9">tRNA-dihydrouridine synthase A</fullName>
    </alternativeName>
</protein>
<keyword evidence="2 9" id="KW-0820">tRNA-binding</keyword>
<proteinExistence type="inferred from homology"/>
<evidence type="ECO:0000313" key="14">
    <source>
        <dbReference type="EMBL" id="THU00665.1"/>
    </source>
</evidence>
<dbReference type="InterPro" id="IPR004653">
    <property type="entry name" value="DusA"/>
</dbReference>
<dbReference type="PANTHER" id="PTHR42907">
    <property type="entry name" value="FMN-LINKED OXIDOREDUCTASES SUPERFAMILY PROTEIN"/>
    <property type="match status" value="1"/>
</dbReference>
<keyword evidence="6 9" id="KW-0521">NADP</keyword>
<dbReference type="HAMAP" id="MF_02041">
    <property type="entry name" value="DusA_subfam"/>
    <property type="match status" value="1"/>
</dbReference>
<dbReference type="OrthoDB" id="9783413at2"/>
<comment type="function">
    <text evidence="9">Catalyzes the synthesis of 5,6-dihydrouridine (D), a modified base found in the D-loop of most tRNAs, via the reduction of the C5-C6 double bond in target uridines. Specifically modifies U20 and U20a in tRNAs.</text>
</comment>
<feature type="binding site" evidence="9 12">
    <location>
        <begin position="229"/>
        <end position="230"/>
    </location>
    <ligand>
        <name>FMN</name>
        <dbReference type="ChEBI" id="CHEBI:58210"/>
    </ligand>
</feature>
<evidence type="ECO:0000256" key="3">
    <source>
        <dbReference type="ARBA" id="ARBA00022630"/>
    </source>
</evidence>
<comment type="catalytic activity">
    <reaction evidence="9">
        <text>5,6-dihydrouridine(20) in tRNA + NADP(+) = uridine(20) in tRNA + NADPH + H(+)</text>
        <dbReference type="Rhea" id="RHEA:53336"/>
        <dbReference type="Rhea" id="RHEA-COMP:13533"/>
        <dbReference type="Rhea" id="RHEA-COMP:13534"/>
        <dbReference type="ChEBI" id="CHEBI:15378"/>
        <dbReference type="ChEBI" id="CHEBI:57783"/>
        <dbReference type="ChEBI" id="CHEBI:58349"/>
        <dbReference type="ChEBI" id="CHEBI:65315"/>
        <dbReference type="ChEBI" id="CHEBI:74443"/>
        <dbReference type="EC" id="1.3.1.91"/>
    </reaction>
</comment>
<dbReference type="InterPro" id="IPR035587">
    <property type="entry name" value="DUS-like_FMN-bd"/>
</dbReference>
<dbReference type="CDD" id="cd02801">
    <property type="entry name" value="DUS_like_FMN"/>
    <property type="match status" value="1"/>
</dbReference>
<evidence type="ECO:0000256" key="2">
    <source>
        <dbReference type="ARBA" id="ARBA00022555"/>
    </source>
</evidence>
<organism evidence="14 15">
    <name type="scientific">Lampropedia puyangensis</name>
    <dbReference type="NCBI Taxonomy" id="1330072"/>
    <lineage>
        <taxon>Bacteria</taxon>
        <taxon>Pseudomonadati</taxon>
        <taxon>Pseudomonadota</taxon>
        <taxon>Betaproteobacteria</taxon>
        <taxon>Burkholderiales</taxon>
        <taxon>Comamonadaceae</taxon>
        <taxon>Lampropedia</taxon>
    </lineage>
</organism>
<dbReference type="NCBIfam" id="TIGR00742">
    <property type="entry name" value="yjbN"/>
    <property type="match status" value="1"/>
</dbReference>
<comment type="catalytic activity">
    <reaction evidence="9">
        <text>5,6-dihydrouridine(20a) in tRNA + NAD(+) = uridine(20a) in tRNA + NADH + H(+)</text>
        <dbReference type="Rhea" id="RHEA:53348"/>
        <dbReference type="Rhea" id="RHEA-COMP:13535"/>
        <dbReference type="Rhea" id="RHEA-COMP:13536"/>
        <dbReference type="ChEBI" id="CHEBI:15378"/>
        <dbReference type="ChEBI" id="CHEBI:57540"/>
        <dbReference type="ChEBI" id="CHEBI:57945"/>
        <dbReference type="ChEBI" id="CHEBI:65315"/>
        <dbReference type="ChEBI" id="CHEBI:74443"/>
    </reaction>
</comment>
<accession>A0A4S8F2N7</accession>
<keyword evidence="7 9" id="KW-0694">RNA-binding</keyword>
<dbReference type="InterPro" id="IPR013785">
    <property type="entry name" value="Aldolase_TIM"/>
</dbReference>
<evidence type="ECO:0000256" key="8">
    <source>
        <dbReference type="ARBA" id="ARBA00023002"/>
    </source>
</evidence>
<keyword evidence="8 9" id="KW-0560">Oxidoreductase</keyword>
<evidence type="ECO:0000256" key="10">
    <source>
        <dbReference type="PIRNR" id="PIRNR006621"/>
    </source>
</evidence>
<evidence type="ECO:0000256" key="9">
    <source>
        <dbReference type="HAMAP-Rule" id="MF_02041"/>
    </source>
</evidence>
<dbReference type="RefSeq" id="WP_136573683.1">
    <property type="nucleotide sequence ID" value="NZ_STFG01000010.1"/>
</dbReference>
<feature type="site" description="Interacts with tRNA; defines subfamily-specific binding signature" evidence="9">
    <location>
        <position position="295"/>
    </location>
</feature>
<dbReference type="PANTHER" id="PTHR42907:SF1">
    <property type="entry name" value="FMN-LINKED OXIDOREDUCTASES SUPERFAMILY PROTEIN"/>
    <property type="match status" value="1"/>
</dbReference>
<dbReference type="GO" id="GO:0102266">
    <property type="term" value="F:tRNA-dihydrouridine20a synthase activity"/>
    <property type="evidence" value="ECO:0007669"/>
    <property type="project" value="RHEA"/>
</dbReference>
<feature type="domain" description="DUS-like FMN-binding" evidence="13">
    <location>
        <begin position="11"/>
        <end position="310"/>
    </location>
</feature>
<comment type="similarity">
    <text evidence="10">Belongs to the dus family.</text>
</comment>
<evidence type="ECO:0000256" key="11">
    <source>
        <dbReference type="PIRSR" id="PIRSR006621-1"/>
    </source>
</evidence>
<feature type="site" description="Interacts with tRNA; defines subfamily-specific binding signature" evidence="9">
    <location>
        <position position="298"/>
    </location>
</feature>
<dbReference type="SUPFAM" id="SSF51395">
    <property type="entry name" value="FMN-linked oxidoreductases"/>
    <property type="match status" value="1"/>
</dbReference>
<dbReference type="GO" id="GO:0000049">
    <property type="term" value="F:tRNA binding"/>
    <property type="evidence" value="ECO:0007669"/>
    <property type="project" value="UniProtKB-UniRule"/>
</dbReference>
<dbReference type="EC" id="1.3.1.91" evidence="9"/>
<feature type="site" description="Interacts with tRNA" evidence="9">
    <location>
        <position position="93"/>
    </location>
</feature>
<evidence type="ECO:0000256" key="12">
    <source>
        <dbReference type="PIRSR" id="PIRSR006621-2"/>
    </source>
</evidence>
<dbReference type="Gene3D" id="3.20.20.70">
    <property type="entry name" value="Aldolase class I"/>
    <property type="match status" value="1"/>
</dbReference>